<name>A0AB73T1U5_9FIRM</name>
<keyword evidence="3 6" id="KW-0489">Methyltransferase</keyword>
<comment type="function">
    <text evidence="6">Specifically methylates the N4 position of cytidine in position 1402 (C1402) of 16S rRNA.</text>
</comment>
<evidence type="ECO:0000313" key="7">
    <source>
        <dbReference type="EMBL" id="PWJ74292.1"/>
    </source>
</evidence>
<feature type="binding site" evidence="6">
    <location>
        <position position="100"/>
    </location>
    <ligand>
        <name>S-adenosyl-L-methionine</name>
        <dbReference type="ChEBI" id="CHEBI:59789"/>
    </ligand>
</feature>
<evidence type="ECO:0000313" key="8">
    <source>
        <dbReference type="Proteomes" id="UP000245412"/>
    </source>
</evidence>
<comment type="subcellular location">
    <subcellularLocation>
        <location evidence="6">Cytoplasm</location>
    </subcellularLocation>
</comment>
<dbReference type="NCBIfam" id="TIGR00006">
    <property type="entry name" value="16S rRNA (cytosine(1402)-N(4))-methyltransferase RsmH"/>
    <property type="match status" value="1"/>
</dbReference>
<protein>
    <recommendedName>
        <fullName evidence="6">Ribosomal RNA small subunit methyltransferase H</fullName>
        <ecNumber evidence="6">2.1.1.199</ecNumber>
    </recommendedName>
    <alternativeName>
        <fullName evidence="6">16S rRNA m(4)C1402 methyltransferase</fullName>
    </alternativeName>
    <alternativeName>
        <fullName evidence="6">rRNA (cytosine-N(4)-)-methyltransferase RsmH</fullName>
    </alternativeName>
</protein>
<keyword evidence="8" id="KW-1185">Reference proteome</keyword>
<dbReference type="EMBL" id="QGGY01000009">
    <property type="protein sequence ID" value="PWJ74292.1"/>
    <property type="molecule type" value="Genomic_DNA"/>
</dbReference>
<dbReference type="Proteomes" id="UP000245412">
    <property type="component" value="Unassembled WGS sequence"/>
</dbReference>
<comment type="similarity">
    <text evidence="1 6">Belongs to the methyltransferase superfamily. RsmH family.</text>
</comment>
<dbReference type="RefSeq" id="WP_109747181.1">
    <property type="nucleotide sequence ID" value="NZ_JANKBI010000010.1"/>
</dbReference>
<comment type="caution">
    <text evidence="7">The sequence shown here is derived from an EMBL/GenBank/DDBJ whole genome shotgun (WGS) entry which is preliminary data.</text>
</comment>
<dbReference type="GO" id="GO:0070475">
    <property type="term" value="P:rRNA base methylation"/>
    <property type="evidence" value="ECO:0007669"/>
    <property type="project" value="UniProtKB-UniRule"/>
</dbReference>
<dbReference type="Gene3D" id="1.10.150.170">
    <property type="entry name" value="Putative methyltransferase TM0872, insert domain"/>
    <property type="match status" value="1"/>
</dbReference>
<dbReference type="AlphaFoldDB" id="A0AB73T1U5"/>
<dbReference type="EC" id="2.1.1.199" evidence="6"/>
<feature type="binding site" evidence="6">
    <location>
        <begin position="80"/>
        <end position="82"/>
    </location>
    <ligand>
        <name>S-adenosyl-L-methionine</name>
        <dbReference type="ChEBI" id="CHEBI:59789"/>
    </ligand>
</feature>
<keyword evidence="4 6" id="KW-0808">Transferase</keyword>
<evidence type="ECO:0000256" key="3">
    <source>
        <dbReference type="ARBA" id="ARBA00022603"/>
    </source>
</evidence>
<evidence type="ECO:0000256" key="4">
    <source>
        <dbReference type="ARBA" id="ARBA00022679"/>
    </source>
</evidence>
<feature type="binding site" evidence="6">
    <location>
        <position position="156"/>
    </location>
    <ligand>
        <name>S-adenosyl-L-methionine</name>
        <dbReference type="ChEBI" id="CHEBI:59789"/>
    </ligand>
</feature>
<dbReference type="InterPro" id="IPR023397">
    <property type="entry name" value="SAM-dep_MeTrfase_MraW_recog"/>
</dbReference>
<dbReference type="HAMAP" id="MF_01007">
    <property type="entry name" value="16SrRNA_methyltr_H"/>
    <property type="match status" value="1"/>
</dbReference>
<dbReference type="PANTHER" id="PTHR11265">
    <property type="entry name" value="S-ADENOSYL-METHYLTRANSFERASE MRAW"/>
    <property type="match status" value="1"/>
</dbReference>
<dbReference type="SUPFAM" id="SSF81799">
    <property type="entry name" value="Putative methyltransferase TM0872, insert domain"/>
    <property type="match status" value="1"/>
</dbReference>
<reference evidence="7 8" key="1">
    <citation type="submission" date="2018-05" db="EMBL/GenBank/DDBJ databases">
        <authorList>
            <person name="Goeker M."/>
            <person name="Huntemann M."/>
            <person name="Clum A."/>
            <person name="Pillay M."/>
            <person name="Palaniappan K."/>
            <person name="Varghese N."/>
            <person name="Mikhailova N."/>
            <person name="Stamatis D."/>
            <person name="Reddy T."/>
            <person name="Daum C."/>
            <person name="Shapiro N."/>
            <person name="Ivanova N."/>
            <person name="Kyrpides N."/>
            <person name="Woyke T."/>
        </authorList>
    </citation>
    <scope>NUCLEOTIDE SEQUENCE [LARGE SCALE GENOMIC DNA]</scope>
    <source>
        <strain evidence="7 8">DSM 26524</strain>
    </source>
</reference>
<dbReference type="GO" id="GO:0071424">
    <property type="term" value="F:rRNA (cytosine-N4-)-methyltransferase activity"/>
    <property type="evidence" value="ECO:0007669"/>
    <property type="project" value="UniProtKB-UniRule"/>
</dbReference>
<gene>
    <name evidence="6" type="primary">rsmH</name>
    <name evidence="7" type="ORF">C7383_10928</name>
</gene>
<proteinExistence type="inferred from homology"/>
<dbReference type="Pfam" id="PF01795">
    <property type="entry name" value="Methyltransf_5"/>
    <property type="match status" value="1"/>
</dbReference>
<evidence type="ECO:0000256" key="2">
    <source>
        <dbReference type="ARBA" id="ARBA00022552"/>
    </source>
</evidence>
<keyword evidence="2 6" id="KW-0698">rRNA processing</keyword>
<dbReference type="InterPro" id="IPR029063">
    <property type="entry name" value="SAM-dependent_MTases_sf"/>
</dbReference>
<dbReference type="Gene3D" id="3.40.50.150">
    <property type="entry name" value="Vaccinia Virus protein VP39"/>
    <property type="match status" value="1"/>
</dbReference>
<feature type="binding site" evidence="6">
    <location>
        <position position="149"/>
    </location>
    <ligand>
        <name>S-adenosyl-L-methionine</name>
        <dbReference type="ChEBI" id="CHEBI:59789"/>
    </ligand>
</feature>
<dbReference type="PANTHER" id="PTHR11265:SF0">
    <property type="entry name" value="12S RRNA N4-METHYLCYTIDINE METHYLTRANSFERASE"/>
    <property type="match status" value="1"/>
</dbReference>
<dbReference type="GO" id="GO:0005737">
    <property type="term" value="C:cytoplasm"/>
    <property type="evidence" value="ECO:0007669"/>
    <property type="project" value="UniProtKB-SubCell"/>
</dbReference>
<organism evidence="7 8">
    <name type="scientific">Murimonas intestini</name>
    <dbReference type="NCBI Taxonomy" id="1337051"/>
    <lineage>
        <taxon>Bacteria</taxon>
        <taxon>Bacillati</taxon>
        <taxon>Bacillota</taxon>
        <taxon>Clostridia</taxon>
        <taxon>Lachnospirales</taxon>
        <taxon>Lachnospiraceae</taxon>
        <taxon>Murimonas</taxon>
    </lineage>
</organism>
<evidence type="ECO:0000256" key="1">
    <source>
        <dbReference type="ARBA" id="ARBA00010396"/>
    </source>
</evidence>
<dbReference type="PIRSF" id="PIRSF004486">
    <property type="entry name" value="MraW"/>
    <property type="match status" value="1"/>
</dbReference>
<evidence type="ECO:0000256" key="5">
    <source>
        <dbReference type="ARBA" id="ARBA00022691"/>
    </source>
</evidence>
<keyword evidence="5 6" id="KW-0949">S-adenosyl-L-methionine</keyword>
<comment type="catalytic activity">
    <reaction evidence="6">
        <text>cytidine(1402) in 16S rRNA + S-adenosyl-L-methionine = N(4)-methylcytidine(1402) in 16S rRNA + S-adenosyl-L-homocysteine + H(+)</text>
        <dbReference type="Rhea" id="RHEA:42928"/>
        <dbReference type="Rhea" id="RHEA-COMP:10286"/>
        <dbReference type="Rhea" id="RHEA-COMP:10287"/>
        <dbReference type="ChEBI" id="CHEBI:15378"/>
        <dbReference type="ChEBI" id="CHEBI:57856"/>
        <dbReference type="ChEBI" id="CHEBI:59789"/>
        <dbReference type="ChEBI" id="CHEBI:74506"/>
        <dbReference type="ChEBI" id="CHEBI:82748"/>
        <dbReference type="EC" id="2.1.1.199"/>
    </reaction>
</comment>
<dbReference type="InterPro" id="IPR002903">
    <property type="entry name" value="RsmH"/>
</dbReference>
<feature type="binding site" evidence="6">
    <location>
        <position position="130"/>
    </location>
    <ligand>
        <name>S-adenosyl-L-methionine</name>
        <dbReference type="ChEBI" id="CHEBI:59789"/>
    </ligand>
</feature>
<evidence type="ECO:0000256" key="6">
    <source>
        <dbReference type="HAMAP-Rule" id="MF_01007"/>
    </source>
</evidence>
<keyword evidence="6" id="KW-0963">Cytoplasm</keyword>
<dbReference type="SUPFAM" id="SSF53335">
    <property type="entry name" value="S-adenosyl-L-methionine-dependent methyltransferases"/>
    <property type="match status" value="1"/>
</dbReference>
<sequence>MDNQEQQHKRRVRYKGTHPKNYKEKYKEHQPEKYADTVARVIQKGSTPAGMHISICVKEILEFLQIKPGQTGLDATLGYGGHTQQMLGCLEQKGHIYALDVDPIESARTKERLERLGYGPDILTIKQMNFADIDKVAAEGGPFDFILADLGVSSMQIDNPDRGFSYKTEGPLDLRMNPEKGITAAQRLKTISQEELQGMLMENADEPYADKIAKAVVSEIKKGRDIATTQRLREVIEDSLKFIPADIRKETVKKSCQRTFQALRIDINSEFDVLYEFLEKLPDALAKGGRVAILTFHSGEDRLVKKSFKYFQNEGIYSEIATDVIRPSAEECSMNSRARSTKMRWAIKA</sequence>
<accession>A0AB73T1U5</accession>